<dbReference type="InterPro" id="IPR027417">
    <property type="entry name" value="P-loop_NTPase"/>
</dbReference>
<keyword evidence="3" id="KW-0067">ATP-binding</keyword>
<protein>
    <recommendedName>
        <fullName evidence="7">DNA 3'-5' helicase</fullName>
        <ecNumber evidence="7">5.6.2.4</ecNumber>
    </recommendedName>
    <alternativeName>
        <fullName evidence="8">DNA 3'-5' helicase Q1</fullName>
    </alternativeName>
</protein>
<sequence>MCSYSEQDYKLALEESFNFSSFKSEEQKIATECIASEKYKNIIISMATQSGKSLCYQLPRTALQRSGVVLVISPNISLITNQVAYLSDLRIPVTSLTGITPRLVRRDLIDRLEDSKANPYQFLYLTPEMLIKGSESIRFLIETMMADGDISLIVMDDAHMIIDTGIDFRHCFSEMRTIRKMFPDIPWVALTTASLESIKMIGKALNMEDPKIIKGPSTRKNIFYDVRKIPVNSSIKELIEDLIESDKKQEKHVTKKIYDSGIIYCQMNQEADRIAEELCESGISSESFYGTKNECNLILKNWKDGKFPVLVATEQSFGLGINRNPLKYVVHMTSPKNMRAFYQQSGRIDTSPGYSRLVYQRNGFVTKEMKEYATHTGCRHQYIANFFGDEENEPCGNNCDNCVTKERLDRKGKSSDGSKSLEVKRKSF</sequence>
<dbReference type="PROSITE" id="PS51192">
    <property type="entry name" value="HELICASE_ATP_BIND_1"/>
    <property type="match status" value="1"/>
</dbReference>
<organism evidence="11 12">
    <name type="scientific">Chironomus riparius</name>
    <dbReference type="NCBI Taxonomy" id="315576"/>
    <lineage>
        <taxon>Eukaryota</taxon>
        <taxon>Metazoa</taxon>
        <taxon>Ecdysozoa</taxon>
        <taxon>Arthropoda</taxon>
        <taxon>Hexapoda</taxon>
        <taxon>Insecta</taxon>
        <taxon>Pterygota</taxon>
        <taxon>Neoptera</taxon>
        <taxon>Endopterygota</taxon>
        <taxon>Diptera</taxon>
        <taxon>Nematocera</taxon>
        <taxon>Chironomoidea</taxon>
        <taxon>Chironomidae</taxon>
        <taxon>Chironominae</taxon>
        <taxon>Chironomus</taxon>
    </lineage>
</organism>
<evidence type="ECO:0000313" key="11">
    <source>
        <dbReference type="EMBL" id="CAH1707919.1"/>
    </source>
</evidence>
<comment type="similarity">
    <text evidence="1">Belongs to the helicase family. RecQ subfamily.</text>
</comment>
<feature type="domain" description="Helicase ATP-binding" evidence="10">
    <location>
        <begin position="33"/>
        <end position="213"/>
    </location>
</feature>
<dbReference type="SMART" id="SM00487">
    <property type="entry name" value="DEXDc"/>
    <property type="match status" value="1"/>
</dbReference>
<evidence type="ECO:0000259" key="10">
    <source>
        <dbReference type="PROSITE" id="PS51192"/>
    </source>
</evidence>
<dbReference type="GO" id="GO:0005694">
    <property type="term" value="C:chromosome"/>
    <property type="evidence" value="ECO:0007669"/>
    <property type="project" value="TreeGrafter"/>
</dbReference>
<accession>A0A9P0INM5</accession>
<dbReference type="InterPro" id="IPR001650">
    <property type="entry name" value="Helicase_C-like"/>
</dbReference>
<dbReference type="AlphaFoldDB" id="A0A9P0INM5"/>
<dbReference type="GO" id="GO:0005737">
    <property type="term" value="C:cytoplasm"/>
    <property type="evidence" value="ECO:0007669"/>
    <property type="project" value="TreeGrafter"/>
</dbReference>
<dbReference type="InterPro" id="IPR014001">
    <property type="entry name" value="Helicase_ATP-bd"/>
</dbReference>
<reference evidence="11" key="2">
    <citation type="submission" date="2022-10" db="EMBL/GenBank/DDBJ databases">
        <authorList>
            <consortium name="ENA_rothamsted_submissions"/>
            <consortium name="culmorum"/>
            <person name="King R."/>
        </authorList>
    </citation>
    <scope>NUCLEOTIDE SEQUENCE</scope>
</reference>
<dbReference type="EMBL" id="OU895877">
    <property type="protein sequence ID" value="CAH1707919.1"/>
    <property type="molecule type" value="Genomic_DNA"/>
</dbReference>
<dbReference type="PANTHER" id="PTHR13710">
    <property type="entry name" value="DNA HELICASE RECQ FAMILY MEMBER"/>
    <property type="match status" value="1"/>
</dbReference>
<dbReference type="GO" id="GO:0043138">
    <property type="term" value="F:3'-5' DNA helicase activity"/>
    <property type="evidence" value="ECO:0007669"/>
    <property type="project" value="UniProtKB-EC"/>
</dbReference>
<evidence type="ECO:0000256" key="9">
    <source>
        <dbReference type="SAM" id="MobiDB-lite"/>
    </source>
</evidence>
<dbReference type="EC" id="5.6.2.4" evidence="7"/>
<evidence type="ECO:0000256" key="4">
    <source>
        <dbReference type="ARBA" id="ARBA00023125"/>
    </source>
</evidence>
<evidence type="ECO:0000256" key="5">
    <source>
        <dbReference type="ARBA" id="ARBA00023235"/>
    </source>
</evidence>
<keyword evidence="5" id="KW-0413">Isomerase</keyword>
<evidence type="ECO:0000256" key="1">
    <source>
        <dbReference type="ARBA" id="ARBA00005446"/>
    </source>
</evidence>
<keyword evidence="12" id="KW-1185">Reference proteome</keyword>
<evidence type="ECO:0000256" key="8">
    <source>
        <dbReference type="ARBA" id="ARBA00044566"/>
    </source>
</evidence>
<evidence type="ECO:0000256" key="6">
    <source>
        <dbReference type="ARBA" id="ARBA00034617"/>
    </source>
</evidence>
<dbReference type="PANTHER" id="PTHR13710:SF105">
    <property type="entry name" value="ATP-DEPENDENT DNA HELICASE Q1"/>
    <property type="match status" value="1"/>
</dbReference>
<dbReference type="Pfam" id="PF16124">
    <property type="entry name" value="RecQ_Zn_bind"/>
    <property type="match status" value="1"/>
</dbReference>
<evidence type="ECO:0000256" key="3">
    <source>
        <dbReference type="ARBA" id="ARBA00022840"/>
    </source>
</evidence>
<comment type="catalytic activity">
    <reaction evidence="6">
        <text>Couples ATP hydrolysis with the unwinding of duplex DNA by translocating in the 3'-5' direction.</text>
        <dbReference type="EC" id="5.6.2.4"/>
    </reaction>
</comment>
<dbReference type="GO" id="GO:0000724">
    <property type="term" value="P:double-strand break repair via homologous recombination"/>
    <property type="evidence" value="ECO:0007669"/>
    <property type="project" value="TreeGrafter"/>
</dbReference>
<keyword evidence="2" id="KW-0547">Nucleotide-binding</keyword>
<dbReference type="GO" id="GO:0003677">
    <property type="term" value="F:DNA binding"/>
    <property type="evidence" value="ECO:0007669"/>
    <property type="project" value="UniProtKB-KW"/>
</dbReference>
<dbReference type="GO" id="GO:0005524">
    <property type="term" value="F:ATP binding"/>
    <property type="evidence" value="ECO:0007669"/>
    <property type="project" value="UniProtKB-KW"/>
</dbReference>
<proteinExistence type="inferred from homology"/>
<dbReference type="SUPFAM" id="SSF52540">
    <property type="entry name" value="P-loop containing nucleoside triphosphate hydrolases"/>
    <property type="match status" value="1"/>
</dbReference>
<dbReference type="InterPro" id="IPR032284">
    <property type="entry name" value="RecQ_Zn-bd"/>
</dbReference>
<dbReference type="GO" id="GO:0009378">
    <property type="term" value="F:four-way junction helicase activity"/>
    <property type="evidence" value="ECO:0007669"/>
    <property type="project" value="TreeGrafter"/>
</dbReference>
<dbReference type="SMART" id="SM00490">
    <property type="entry name" value="HELICc"/>
    <property type="match status" value="1"/>
</dbReference>
<dbReference type="InterPro" id="IPR011545">
    <property type="entry name" value="DEAD/DEAH_box_helicase_dom"/>
</dbReference>
<dbReference type="Pfam" id="PF00271">
    <property type="entry name" value="Helicase_C"/>
    <property type="match status" value="1"/>
</dbReference>
<evidence type="ECO:0000256" key="2">
    <source>
        <dbReference type="ARBA" id="ARBA00022741"/>
    </source>
</evidence>
<dbReference type="Pfam" id="PF00270">
    <property type="entry name" value="DEAD"/>
    <property type="match status" value="1"/>
</dbReference>
<dbReference type="OrthoDB" id="109543at2759"/>
<dbReference type="Proteomes" id="UP001153620">
    <property type="component" value="Chromosome 1"/>
</dbReference>
<dbReference type="Gene3D" id="3.40.50.300">
    <property type="entry name" value="P-loop containing nucleotide triphosphate hydrolases"/>
    <property type="match status" value="2"/>
</dbReference>
<evidence type="ECO:0000256" key="7">
    <source>
        <dbReference type="ARBA" id="ARBA00034808"/>
    </source>
</evidence>
<reference evidence="11" key="1">
    <citation type="submission" date="2022-01" db="EMBL/GenBank/DDBJ databases">
        <authorList>
            <person name="King R."/>
        </authorList>
    </citation>
    <scope>NUCLEOTIDE SEQUENCE</scope>
</reference>
<keyword evidence="4" id="KW-0238">DNA-binding</keyword>
<name>A0A9P0INM5_9DIPT</name>
<feature type="region of interest" description="Disordered" evidence="9">
    <location>
        <begin position="407"/>
        <end position="428"/>
    </location>
</feature>
<evidence type="ECO:0000313" key="12">
    <source>
        <dbReference type="Proteomes" id="UP001153620"/>
    </source>
</evidence>
<gene>
    <name evidence="11" type="ORF">CHIRRI_LOCUS482</name>
</gene>